<evidence type="ECO:0000256" key="1">
    <source>
        <dbReference type="ARBA" id="ARBA00004651"/>
    </source>
</evidence>
<keyword evidence="4" id="KW-0677">Repeat</keyword>
<dbReference type="SMART" id="SM01091">
    <property type="entry name" value="CorC_HlyC"/>
    <property type="match status" value="1"/>
</dbReference>
<dbReference type="InterPro" id="IPR046342">
    <property type="entry name" value="CBS_dom_sf"/>
</dbReference>
<dbReference type="PANTHER" id="PTHR43099:SF5">
    <property type="entry name" value="HLYC_CORC FAMILY TRANSPORTER"/>
    <property type="match status" value="1"/>
</dbReference>
<feature type="domain" description="CBS" evidence="11">
    <location>
        <begin position="317"/>
        <end position="375"/>
    </location>
</feature>
<proteinExistence type="predicted"/>
<evidence type="ECO:0000259" key="11">
    <source>
        <dbReference type="PROSITE" id="PS51371"/>
    </source>
</evidence>
<dbReference type="Pfam" id="PF01595">
    <property type="entry name" value="CNNM"/>
    <property type="match status" value="1"/>
</dbReference>
<keyword evidence="5 9" id="KW-1133">Transmembrane helix</keyword>
<keyword evidence="7 9" id="KW-0472">Membrane</keyword>
<evidence type="ECO:0000313" key="13">
    <source>
        <dbReference type="EMBL" id="PNC57010.1"/>
    </source>
</evidence>
<dbReference type="InterPro" id="IPR036318">
    <property type="entry name" value="FAD-bd_PCMH-like_sf"/>
</dbReference>
<name>A0AAP8NME4_9BACT</name>
<evidence type="ECO:0000256" key="10">
    <source>
        <dbReference type="SAM" id="Phobius"/>
    </source>
</evidence>
<organism evidence="13 14">
    <name type="scientific">Akkermansia muciniphila</name>
    <dbReference type="NCBI Taxonomy" id="239935"/>
    <lineage>
        <taxon>Bacteria</taxon>
        <taxon>Pseudomonadati</taxon>
        <taxon>Verrucomicrobiota</taxon>
        <taxon>Verrucomicrobiia</taxon>
        <taxon>Verrucomicrobiales</taxon>
        <taxon>Akkermansiaceae</taxon>
        <taxon>Akkermansia</taxon>
    </lineage>
</organism>
<feature type="transmembrane region" description="Helical" evidence="10">
    <location>
        <begin position="86"/>
        <end position="109"/>
    </location>
</feature>
<dbReference type="Pfam" id="PF00571">
    <property type="entry name" value="CBS"/>
    <property type="match status" value="2"/>
</dbReference>
<feature type="transmembrane region" description="Helical" evidence="10">
    <location>
        <begin position="28"/>
        <end position="47"/>
    </location>
</feature>
<feature type="transmembrane region" description="Helical" evidence="10">
    <location>
        <begin position="164"/>
        <end position="187"/>
    </location>
</feature>
<gene>
    <name evidence="13" type="ORF">CXU09_05410</name>
</gene>
<keyword evidence="3 9" id="KW-0812">Transmembrane</keyword>
<dbReference type="Gene3D" id="3.10.580.10">
    <property type="entry name" value="CBS-domain"/>
    <property type="match status" value="1"/>
</dbReference>
<dbReference type="PANTHER" id="PTHR43099">
    <property type="entry name" value="UPF0053 PROTEIN YRKA"/>
    <property type="match status" value="1"/>
</dbReference>
<accession>A0AAP8NME4</accession>
<dbReference type="GO" id="GO:0050660">
    <property type="term" value="F:flavin adenine dinucleotide binding"/>
    <property type="evidence" value="ECO:0007669"/>
    <property type="project" value="InterPro"/>
</dbReference>
<dbReference type="InterPro" id="IPR005170">
    <property type="entry name" value="Transptr-assoc_dom"/>
</dbReference>
<evidence type="ECO:0000259" key="12">
    <source>
        <dbReference type="PROSITE" id="PS51846"/>
    </source>
</evidence>
<dbReference type="Gene3D" id="3.30.465.10">
    <property type="match status" value="1"/>
</dbReference>
<evidence type="ECO:0000256" key="9">
    <source>
        <dbReference type="PROSITE-ProRule" id="PRU01193"/>
    </source>
</evidence>
<evidence type="ECO:0000256" key="6">
    <source>
        <dbReference type="ARBA" id="ARBA00023122"/>
    </source>
</evidence>
<feature type="transmembrane region" description="Helical" evidence="10">
    <location>
        <begin position="129"/>
        <end position="152"/>
    </location>
</feature>
<dbReference type="SUPFAM" id="SSF56176">
    <property type="entry name" value="FAD-binding/transporter-associated domain-like"/>
    <property type="match status" value="1"/>
</dbReference>
<comment type="caution">
    <text evidence="13">The sequence shown here is derived from an EMBL/GenBank/DDBJ whole genome shotgun (WGS) entry which is preliminary data.</text>
</comment>
<dbReference type="InterPro" id="IPR002550">
    <property type="entry name" value="CNNM"/>
</dbReference>
<dbReference type="AlphaFoldDB" id="A0AAP8NME4"/>
<dbReference type="Pfam" id="PF03471">
    <property type="entry name" value="CorC_HlyC"/>
    <property type="match status" value="1"/>
</dbReference>
<keyword evidence="2" id="KW-1003">Cell membrane</keyword>
<dbReference type="GO" id="GO:0005886">
    <property type="term" value="C:plasma membrane"/>
    <property type="evidence" value="ECO:0007669"/>
    <property type="project" value="UniProtKB-SubCell"/>
</dbReference>
<evidence type="ECO:0000256" key="3">
    <source>
        <dbReference type="ARBA" id="ARBA00022692"/>
    </source>
</evidence>
<dbReference type="EMBL" id="PJKN01000002">
    <property type="protein sequence ID" value="PNC57010.1"/>
    <property type="molecule type" value="Genomic_DNA"/>
</dbReference>
<evidence type="ECO:0000313" key="14">
    <source>
        <dbReference type="Proteomes" id="UP000235914"/>
    </source>
</evidence>
<feature type="domain" description="CNNM transmembrane" evidence="12">
    <location>
        <begin position="24"/>
        <end position="234"/>
    </location>
</feature>
<evidence type="ECO:0000256" key="5">
    <source>
        <dbReference type="ARBA" id="ARBA00022989"/>
    </source>
</evidence>
<evidence type="ECO:0000256" key="8">
    <source>
        <dbReference type="PROSITE-ProRule" id="PRU00703"/>
    </source>
</evidence>
<feature type="domain" description="CBS" evidence="11">
    <location>
        <begin position="253"/>
        <end position="314"/>
    </location>
</feature>
<evidence type="ECO:0000256" key="2">
    <source>
        <dbReference type="ARBA" id="ARBA00022475"/>
    </source>
</evidence>
<dbReference type="SUPFAM" id="SSF54631">
    <property type="entry name" value="CBS-domain pair"/>
    <property type="match status" value="1"/>
</dbReference>
<sequence length="470" mass="52090">MNDPDPLSILAAFGAAEAPGSGPALDGIMLAVAGFVLFLLLNAFFAASEFALMKVRESQLHAGEGVPARTRKKLARARKAAKHPDLYLAACQAGITFSSLALGFLGTFFVSELTAPFLISLGLGGMVSVYGIALAVTFVFFACCQVVFGEFIPKAMAMRHPDKAALATVPLLYFFYTVFRYTGILGLTGGMARFVLKYLLGIDPRSTACTVHSTDELMYLVEESERSRELTKQEAEISKNALELNDMCVKDVMTPRSEVDVMDLTAPFEENWELARKSRHTRFPLVEGDHLDEVKGWVHVKDLLKLVGRENPDLRSVRRELRVVPDTMPLDSLLTFFLKEHAHFALVVDEFGDSIGLVFLDDVLEQIVGDDIQDEFDQEEMREFVKTGKDTYAVNGAITLFDLADYLPEMDLDCPGVTTLGGYVISRMGYIPEEGEELRIGRYRAVVTGSDGRRITQILLARLPEEQEEE</sequence>
<dbReference type="InterPro" id="IPR016169">
    <property type="entry name" value="FAD-bd_PCMH_sub2"/>
</dbReference>
<dbReference type="InterPro" id="IPR044751">
    <property type="entry name" value="Ion_transp-like_CBS"/>
</dbReference>
<dbReference type="Proteomes" id="UP000235914">
    <property type="component" value="Unassembled WGS sequence"/>
</dbReference>
<dbReference type="CDD" id="cd04590">
    <property type="entry name" value="CBS_pair_CorC_HlyC_assoc"/>
    <property type="match status" value="1"/>
</dbReference>
<protein>
    <submittedName>
        <fullName evidence="13">HlyC/CorC family transporter</fullName>
    </submittedName>
</protein>
<evidence type="ECO:0000256" key="7">
    <source>
        <dbReference type="ARBA" id="ARBA00023136"/>
    </source>
</evidence>
<reference evidence="13 14" key="1">
    <citation type="journal article" date="2017" name="BMC Genomics">
        <title>Genome sequencing of 39 Akkermansia muciniphila isolates reveals its population structure, genomic and functional diverisity, and global distribution in mammalian gut microbiotas.</title>
        <authorList>
            <person name="Guo X."/>
            <person name="Li S."/>
            <person name="Zhang J."/>
            <person name="Wu F."/>
            <person name="Li X."/>
            <person name="Wu D."/>
            <person name="Zhang M."/>
            <person name="Ou Z."/>
            <person name="Jie Z."/>
            <person name="Yan Q."/>
            <person name="Li P."/>
            <person name="Yi J."/>
            <person name="Peng Y."/>
        </authorList>
    </citation>
    <scope>NUCLEOTIDE SEQUENCE [LARGE SCALE GENOMIC DNA]</scope>
    <source>
        <strain evidence="13 14">GP43</strain>
    </source>
</reference>
<keyword evidence="6 8" id="KW-0129">CBS domain</keyword>
<dbReference type="InterPro" id="IPR051676">
    <property type="entry name" value="UPF0053_domain"/>
</dbReference>
<comment type="subcellular location">
    <subcellularLocation>
        <location evidence="1">Cell membrane</location>
        <topology evidence="1">Multi-pass membrane protein</topology>
    </subcellularLocation>
</comment>
<evidence type="ECO:0000256" key="4">
    <source>
        <dbReference type="ARBA" id="ARBA00022737"/>
    </source>
</evidence>
<dbReference type="PROSITE" id="PS51371">
    <property type="entry name" value="CBS"/>
    <property type="match status" value="2"/>
</dbReference>
<dbReference type="RefSeq" id="WP_094139238.1">
    <property type="nucleotide sequence ID" value="NZ_CP024736.1"/>
</dbReference>
<dbReference type="PROSITE" id="PS51846">
    <property type="entry name" value="CNNM"/>
    <property type="match status" value="1"/>
</dbReference>
<dbReference type="InterPro" id="IPR000644">
    <property type="entry name" value="CBS_dom"/>
</dbReference>